<name>A0AA36HNL0_9DINO</name>
<dbReference type="Proteomes" id="UP001178507">
    <property type="component" value="Unassembled WGS sequence"/>
</dbReference>
<comment type="caution">
    <text evidence="1">The sequence shown here is derived from an EMBL/GenBank/DDBJ whole genome shotgun (WGS) entry which is preliminary data.</text>
</comment>
<gene>
    <name evidence="1" type="ORF">EVOR1521_LOCUS2539</name>
</gene>
<proteinExistence type="predicted"/>
<evidence type="ECO:0000313" key="2">
    <source>
        <dbReference type="Proteomes" id="UP001178507"/>
    </source>
</evidence>
<keyword evidence="2" id="KW-1185">Reference proteome</keyword>
<accession>A0AA36HNL0</accession>
<sequence length="443" mass="50551">MGRTFVCCDKPCGVHYPVPKKGKTLLERFGYVDYGAGRNAGASWYFCGECGQALEGFQESLDMFSLMVGTGLWIAACRLYPAWCAKQRFPMRKRFEKYSKSSTFAETRHCQAHYRLDRMSVYLYGPCRDMCMAARDELGLLFCVALARTVLNNVENLEKFLLHYRADKGALPTPSTWSEAAAQRVLTQLQLPFVMGYTARFLPQNFTGESGKSEELGLQLLSRFAKCLVKHQPFPWKALQGNEKTLDFLRKGFGLPHLQNAFFFAVLARDLGVLWGEDVFNDRLCAMMGENAREGLRDLLPSVPGVRGRKWADRLQLLTSWLWEQQCAHQPAGLLEGLGVRKSLQLGEHNACEWMQQHHRPSTCSRAPARPRRPDSQLRWMWHSAGPLLVENWQLWSQRLGETLMSDHSMLMVLQGAGKGQKRREEGWEVDFADVLLKRLKTS</sequence>
<protein>
    <submittedName>
        <fullName evidence="1">Uncharacterized protein</fullName>
    </submittedName>
</protein>
<dbReference type="AlphaFoldDB" id="A0AA36HNL0"/>
<organism evidence="1 2">
    <name type="scientific">Effrenium voratum</name>
    <dbReference type="NCBI Taxonomy" id="2562239"/>
    <lineage>
        <taxon>Eukaryota</taxon>
        <taxon>Sar</taxon>
        <taxon>Alveolata</taxon>
        <taxon>Dinophyceae</taxon>
        <taxon>Suessiales</taxon>
        <taxon>Symbiodiniaceae</taxon>
        <taxon>Effrenium</taxon>
    </lineage>
</organism>
<reference evidence="1" key="1">
    <citation type="submission" date="2023-08" db="EMBL/GenBank/DDBJ databases">
        <authorList>
            <person name="Chen Y."/>
            <person name="Shah S."/>
            <person name="Dougan E. K."/>
            <person name="Thang M."/>
            <person name="Chan C."/>
        </authorList>
    </citation>
    <scope>NUCLEOTIDE SEQUENCE</scope>
</reference>
<dbReference type="EMBL" id="CAUJNA010000136">
    <property type="protein sequence ID" value="CAJ1372461.1"/>
    <property type="molecule type" value="Genomic_DNA"/>
</dbReference>
<evidence type="ECO:0000313" key="1">
    <source>
        <dbReference type="EMBL" id="CAJ1372461.1"/>
    </source>
</evidence>